<reference evidence="2" key="2">
    <citation type="journal article" date="2008" name="J. Bacteriol.">
        <title>The genome sequence of the streptomycin-producing microorganism Streptomyces griseus IFO 13350.</title>
        <authorList>
            <person name="Ohnishi Y."/>
            <person name="Ishikawa J."/>
            <person name="Hara H."/>
            <person name="Suzuki H."/>
            <person name="Ikenoya M."/>
            <person name="Ikeda H."/>
            <person name="Yamashita A."/>
            <person name="Hattori M."/>
            <person name="Horinouchi S."/>
        </authorList>
    </citation>
    <scope>NUCLEOTIDE SEQUENCE</scope>
    <source>
        <strain evidence="2">NBRC 13350</strain>
    </source>
</reference>
<evidence type="ECO:0000313" key="2">
    <source>
        <dbReference type="EMBL" id="BAG16883.1"/>
    </source>
</evidence>
<dbReference type="InterPro" id="IPR036188">
    <property type="entry name" value="FAD/NAD-bd_sf"/>
</dbReference>
<protein>
    <submittedName>
        <fullName evidence="2">Lycopene cyclase</fullName>
    </submittedName>
</protein>
<organism evidence="2 4">
    <name type="scientific">Streptomyces griseus subsp. griseus (strain JCM 4626 / CBS 651.72 / NBRC 13350 / KCC S-0626 / ISP 5235)</name>
    <dbReference type="NCBI Taxonomy" id="455632"/>
    <lineage>
        <taxon>Bacteria</taxon>
        <taxon>Bacillati</taxon>
        <taxon>Actinomycetota</taxon>
        <taxon>Actinomycetes</taxon>
        <taxon>Kitasatosporales</taxon>
        <taxon>Streptomycetaceae</taxon>
        <taxon>Streptomyces</taxon>
    </lineage>
</organism>
<dbReference type="Gene3D" id="3.50.50.60">
    <property type="entry name" value="FAD/NAD(P)-binding domain"/>
    <property type="match status" value="1"/>
</dbReference>
<name>B1VLY2_STRGG</name>
<feature type="region of interest" description="Disordered" evidence="1">
    <location>
        <begin position="400"/>
        <end position="419"/>
    </location>
</feature>
<dbReference type="AlphaFoldDB" id="B1VLY2"/>
<evidence type="ECO:0000313" key="3">
    <source>
        <dbReference type="EMBL" id="BAG23912.1"/>
    </source>
</evidence>
<dbReference type="Proteomes" id="UP000001685">
    <property type="component" value="Chromosome"/>
</dbReference>
<gene>
    <name evidence="2" type="primary">crtY2</name>
    <name evidence="3" type="synonym">crtY3</name>
    <name evidence="2" type="ordered locus">SGR_54t</name>
    <name evidence="3" type="ordered locus">SGR_7085t</name>
</gene>
<dbReference type="SUPFAM" id="SSF51905">
    <property type="entry name" value="FAD/NAD(P)-binding domain"/>
    <property type="match status" value="1"/>
</dbReference>
<sequence length="419" mass="45792">MSAGKGAVPADVAEVDVVIVGAGAAGLSLAHHLCAPGGRLLSVVLVDAPPGRLRPPRRTWSFWEPESGPYDASLTASWSRLRVRAADGGVVVAGLPRLRYKMLRSDDFEALVHRRLSGAPGVRRVVATVSSVRDLPGSGAEVRVRDGGSERALVRGRYVFDSRPPRVLPSARTTLLQHFSGWFVRAERPVFDPAVPDLMDFRTSQPERGLSFGYVLPLDPHTALVEYTEFSPAPLTSEGYRRALDRYTREILGLGSFEVTAREHGVIPMTDGRFPRRVGRSVYRIGTAGGATRPSTGYTFAAIQRQSRAVAGRLRSGMPLRVPPAHGLRARTMDAVMLRALDTGRIDGPDFFGRLFRGVPAERLLTFLDGGSRWHEDLLIGVRTPVAPMLRTVAELPFVRRRPPQPLPPPPVRLEESSS</sequence>
<reference evidence="2" key="4">
    <citation type="journal article" date="2008" name="Microbiology">
        <title>Conditionally positive effect of the TetR-family transcriptional regulator AtrA on streptomycin production by Streptomyces griseus.</title>
        <authorList>
            <person name="Hirano S."/>
            <person name="Tanaka K."/>
            <person name="Ohnishi Y."/>
            <person name="Horinouchi S."/>
        </authorList>
    </citation>
    <scope>NUCLEOTIDE SEQUENCE</scope>
    <source>
        <strain evidence="2">NBRC 13350</strain>
    </source>
</reference>
<evidence type="ECO:0000256" key="1">
    <source>
        <dbReference type="SAM" id="MobiDB-lite"/>
    </source>
</evidence>
<reference evidence="2" key="3">
    <citation type="journal article" date="2008" name="J. Biol. Chem.">
        <title>Phenolic lipids synthesized by type III polyketide synthase confer penicillin resistance on Streptomyces griseus.</title>
        <authorList>
            <person name="Funabashi M."/>
            <person name="Funa N."/>
            <person name="Horinouchi S."/>
        </authorList>
    </citation>
    <scope>NUCLEOTIDE SEQUENCE</scope>
    <source>
        <strain evidence="2">NBRC 13350</strain>
    </source>
</reference>
<proteinExistence type="predicted"/>
<reference evidence="4" key="1">
    <citation type="journal article" date="2008" name="J. Bacteriol.">
        <title>Genome sequence of the streptomycin-producing microorganism Streptomyces griseus IFO 13350.</title>
        <authorList>
            <person name="Ohnishi Y."/>
            <person name="Ishikawa J."/>
            <person name="Hara H."/>
            <person name="Suzuki H."/>
            <person name="Ikenoya M."/>
            <person name="Ikeda H."/>
            <person name="Yamashita A."/>
            <person name="Hattori M."/>
            <person name="Horinouchi S."/>
        </authorList>
    </citation>
    <scope>NUCLEOTIDE SEQUENCE [LARGE SCALE GENOMIC DNA]</scope>
    <source>
        <strain evidence="4">JCM 4626 / NBRC 13350</strain>
    </source>
</reference>
<dbReference type="EMBL" id="AP009493">
    <property type="protein sequence ID" value="BAG16883.1"/>
    <property type="molecule type" value="Genomic_DNA"/>
</dbReference>
<dbReference type="Pfam" id="PF05834">
    <property type="entry name" value="Lycopene_cycl"/>
    <property type="match status" value="1"/>
</dbReference>
<dbReference type="EMBL" id="AP009493">
    <property type="protein sequence ID" value="BAG23912.1"/>
    <property type="molecule type" value="Genomic_DNA"/>
</dbReference>
<evidence type="ECO:0000313" key="4">
    <source>
        <dbReference type="Proteomes" id="UP000001685"/>
    </source>
</evidence>
<dbReference type="eggNOG" id="COG0644">
    <property type="taxonomic scope" value="Bacteria"/>
</dbReference>
<dbReference type="KEGG" id="sgr:SGR_7085t"/>
<accession>B1VLY2</accession>
<dbReference type="KEGG" id="sgr:SGR_54t"/>
<dbReference type="RefSeq" id="WP_012377470.1">
    <property type="nucleotide sequence ID" value="NC_010572.1"/>
</dbReference>
<dbReference type="HOGENOM" id="CLU_042644_0_0_11"/>